<dbReference type="SUPFAM" id="SSF55008">
    <property type="entry name" value="HMA, heavy metal-associated domain"/>
    <property type="match status" value="1"/>
</dbReference>
<evidence type="ECO:0000313" key="4">
    <source>
        <dbReference type="Proteomes" id="UP000823934"/>
    </source>
</evidence>
<dbReference type="CDD" id="cd00371">
    <property type="entry name" value="HMA"/>
    <property type="match status" value="1"/>
</dbReference>
<dbReference type="InterPro" id="IPR000428">
    <property type="entry name" value="Cu-bd"/>
</dbReference>
<dbReference type="FunFam" id="3.30.70.100:FF:000001">
    <property type="entry name" value="ATPase copper transporting beta"/>
    <property type="match status" value="1"/>
</dbReference>
<evidence type="ECO:0000259" key="2">
    <source>
        <dbReference type="PROSITE" id="PS50846"/>
    </source>
</evidence>
<keyword evidence="1" id="KW-0479">Metal-binding</keyword>
<reference evidence="3" key="2">
    <citation type="submission" date="2021-04" db="EMBL/GenBank/DDBJ databases">
        <authorList>
            <person name="Gilroy R."/>
        </authorList>
    </citation>
    <scope>NUCLEOTIDE SEQUENCE</scope>
    <source>
        <strain evidence="3">CHK160-9182</strain>
    </source>
</reference>
<comment type="caution">
    <text evidence="3">The sequence shown here is derived from an EMBL/GenBank/DDBJ whole genome shotgun (WGS) entry which is preliminary data.</text>
</comment>
<dbReference type="PROSITE" id="PS50846">
    <property type="entry name" value="HMA_2"/>
    <property type="match status" value="1"/>
</dbReference>
<dbReference type="Gene3D" id="3.30.70.100">
    <property type="match status" value="1"/>
</dbReference>
<dbReference type="InterPro" id="IPR006121">
    <property type="entry name" value="HMA_dom"/>
</dbReference>
<dbReference type="PRINTS" id="PR00944">
    <property type="entry name" value="CUEXPORT"/>
</dbReference>
<evidence type="ECO:0000256" key="1">
    <source>
        <dbReference type="ARBA" id="ARBA00022723"/>
    </source>
</evidence>
<dbReference type="GO" id="GO:0006825">
    <property type="term" value="P:copper ion transport"/>
    <property type="evidence" value="ECO:0007669"/>
    <property type="project" value="InterPro"/>
</dbReference>
<gene>
    <name evidence="3" type="ORF">H9889_05845</name>
</gene>
<dbReference type="GO" id="GO:0005507">
    <property type="term" value="F:copper ion binding"/>
    <property type="evidence" value="ECO:0007669"/>
    <property type="project" value="InterPro"/>
</dbReference>
<sequence>MKKITFSIPEISCGHCTSSIESALKELAGINTVSTSIENKSATVEFTAETNEAAIIEAIDNIGFTATVA</sequence>
<proteinExistence type="predicted"/>
<organism evidence="3 4">
    <name type="scientific">Candidatus Ignatzschineria merdigallinarum</name>
    <dbReference type="NCBI Taxonomy" id="2838621"/>
    <lineage>
        <taxon>Bacteria</taxon>
        <taxon>Pseudomonadati</taxon>
        <taxon>Pseudomonadota</taxon>
        <taxon>Gammaproteobacteria</taxon>
        <taxon>Cardiobacteriales</taxon>
        <taxon>Ignatzschineriaceae</taxon>
        <taxon>Ignatzschineria</taxon>
    </lineage>
</organism>
<reference evidence="3" key="1">
    <citation type="journal article" date="2021" name="PeerJ">
        <title>Extensive microbial diversity within the chicken gut microbiome revealed by metagenomics and culture.</title>
        <authorList>
            <person name="Gilroy R."/>
            <person name="Ravi A."/>
            <person name="Getino M."/>
            <person name="Pursley I."/>
            <person name="Horton D.L."/>
            <person name="Alikhan N.F."/>
            <person name="Baker D."/>
            <person name="Gharbi K."/>
            <person name="Hall N."/>
            <person name="Watson M."/>
            <person name="Adriaenssens E.M."/>
            <person name="Foster-Nyarko E."/>
            <person name="Jarju S."/>
            <person name="Secka A."/>
            <person name="Antonio M."/>
            <person name="Oren A."/>
            <person name="Chaudhuri R.R."/>
            <person name="La Ragione R."/>
            <person name="Hildebrand F."/>
            <person name="Pallen M.J."/>
        </authorList>
    </citation>
    <scope>NUCLEOTIDE SEQUENCE</scope>
    <source>
        <strain evidence="3">CHK160-9182</strain>
    </source>
</reference>
<evidence type="ECO:0000313" key="3">
    <source>
        <dbReference type="EMBL" id="HIW06831.1"/>
    </source>
</evidence>
<dbReference type="InterPro" id="IPR036163">
    <property type="entry name" value="HMA_dom_sf"/>
</dbReference>
<dbReference type="Pfam" id="PF00403">
    <property type="entry name" value="HMA"/>
    <property type="match status" value="1"/>
</dbReference>
<accession>A0A9D1Q630</accession>
<name>A0A9D1Q630_9GAMM</name>
<dbReference type="Proteomes" id="UP000823934">
    <property type="component" value="Unassembled WGS sequence"/>
</dbReference>
<dbReference type="EMBL" id="DXHP01000129">
    <property type="protein sequence ID" value="HIW06831.1"/>
    <property type="molecule type" value="Genomic_DNA"/>
</dbReference>
<feature type="domain" description="HMA" evidence="2">
    <location>
        <begin position="2"/>
        <end position="67"/>
    </location>
</feature>
<dbReference type="AlphaFoldDB" id="A0A9D1Q630"/>
<protein>
    <submittedName>
        <fullName evidence="3">Heavy-metal-associated domain-containing protein</fullName>
    </submittedName>
</protein>